<proteinExistence type="predicted"/>
<dbReference type="Pfam" id="PF05284">
    <property type="entry name" value="DUF736"/>
    <property type="match status" value="1"/>
</dbReference>
<comment type="caution">
    <text evidence="1">The sequence shown here is derived from an EMBL/GenBank/DDBJ whole genome shotgun (WGS) entry which is preliminary data.</text>
</comment>
<organism evidence="1 2">
    <name type="scientific">Pseudaminobacter soli</name>
    <name type="common">ex Li et al. 2025</name>
    <dbReference type="NCBI Taxonomy" id="1295366"/>
    <lineage>
        <taxon>Bacteria</taxon>
        <taxon>Pseudomonadati</taxon>
        <taxon>Pseudomonadota</taxon>
        <taxon>Alphaproteobacteria</taxon>
        <taxon>Hyphomicrobiales</taxon>
        <taxon>Phyllobacteriaceae</taxon>
        <taxon>Pseudaminobacter</taxon>
    </lineage>
</organism>
<dbReference type="RefSeq" id="WP_106722656.1">
    <property type="nucleotide sequence ID" value="NZ_PXYL01000002.1"/>
</dbReference>
<sequence>MATIGTFTSTANGFSGAIKTLAFNVKARLERIENPSDKGPHFRVFSGAVELGAAWQKHSEQSGRDYLSVKLDDPSFPAPIYATLVEVEGEEGLQLIWSRPNRD</sequence>
<gene>
    <name evidence="1" type="ORF">C7I85_03955</name>
</gene>
<protein>
    <submittedName>
        <fullName evidence="1">DUF736 domain-containing protein</fullName>
    </submittedName>
</protein>
<evidence type="ECO:0000313" key="2">
    <source>
        <dbReference type="Proteomes" id="UP000240653"/>
    </source>
</evidence>
<dbReference type="Proteomes" id="UP000240653">
    <property type="component" value="Unassembled WGS sequence"/>
</dbReference>
<dbReference type="EMBL" id="PXYL01000002">
    <property type="protein sequence ID" value="PSJ62756.1"/>
    <property type="molecule type" value="Genomic_DNA"/>
</dbReference>
<dbReference type="AlphaFoldDB" id="A0A2P7SJU4"/>
<reference evidence="1 2" key="1">
    <citation type="submission" date="2018-03" db="EMBL/GenBank/DDBJ databases">
        <title>The draft genome of Mesorhizobium soli JCM 19897.</title>
        <authorList>
            <person name="Li L."/>
            <person name="Liu L."/>
            <person name="Liang L."/>
            <person name="Wang T."/>
            <person name="Zhang X."/>
        </authorList>
    </citation>
    <scope>NUCLEOTIDE SEQUENCE [LARGE SCALE GENOMIC DNA]</scope>
    <source>
        <strain evidence="1 2">JCM 19897</strain>
    </source>
</reference>
<dbReference type="InterPro" id="IPR007948">
    <property type="entry name" value="DUF736"/>
</dbReference>
<dbReference type="OrthoDB" id="9800788at2"/>
<keyword evidence="2" id="KW-1185">Reference proteome</keyword>
<accession>A0A2P7SJU4</accession>
<name>A0A2P7SJU4_9HYPH</name>
<evidence type="ECO:0000313" key="1">
    <source>
        <dbReference type="EMBL" id="PSJ62756.1"/>
    </source>
</evidence>